<evidence type="ECO:0000259" key="1">
    <source>
        <dbReference type="Pfam" id="PF12192"/>
    </source>
</evidence>
<evidence type="ECO:0000313" key="2">
    <source>
        <dbReference type="EMBL" id="KIJ43373.1"/>
    </source>
</evidence>
<dbReference type="AlphaFoldDB" id="A0A0C9UK26"/>
<evidence type="ECO:0000313" key="3">
    <source>
        <dbReference type="Proteomes" id="UP000054279"/>
    </source>
</evidence>
<dbReference type="Pfam" id="PF12192">
    <property type="entry name" value="CBP"/>
    <property type="match status" value="1"/>
</dbReference>
<reference evidence="2 3" key="1">
    <citation type="submission" date="2014-06" db="EMBL/GenBank/DDBJ databases">
        <title>Evolutionary Origins and Diversification of the Mycorrhizal Mutualists.</title>
        <authorList>
            <consortium name="DOE Joint Genome Institute"/>
            <consortium name="Mycorrhizal Genomics Consortium"/>
            <person name="Kohler A."/>
            <person name="Kuo A."/>
            <person name="Nagy L.G."/>
            <person name="Floudas D."/>
            <person name="Copeland A."/>
            <person name="Barry K.W."/>
            <person name="Cichocki N."/>
            <person name="Veneault-Fourrey C."/>
            <person name="LaButti K."/>
            <person name="Lindquist E.A."/>
            <person name="Lipzen A."/>
            <person name="Lundell T."/>
            <person name="Morin E."/>
            <person name="Murat C."/>
            <person name="Riley R."/>
            <person name="Ohm R."/>
            <person name="Sun H."/>
            <person name="Tunlid A."/>
            <person name="Henrissat B."/>
            <person name="Grigoriev I.V."/>
            <person name="Hibbett D.S."/>
            <person name="Martin F."/>
        </authorList>
    </citation>
    <scope>NUCLEOTIDE SEQUENCE [LARGE SCALE GENOMIC DNA]</scope>
    <source>
        <strain evidence="2 3">SS14</strain>
    </source>
</reference>
<proteinExistence type="predicted"/>
<keyword evidence="3" id="KW-1185">Reference proteome</keyword>
<dbReference type="HOGENOM" id="CLU_2279282_0_0_1"/>
<organism evidence="2 3">
    <name type="scientific">Sphaerobolus stellatus (strain SS14)</name>
    <dbReference type="NCBI Taxonomy" id="990650"/>
    <lineage>
        <taxon>Eukaryota</taxon>
        <taxon>Fungi</taxon>
        <taxon>Dikarya</taxon>
        <taxon>Basidiomycota</taxon>
        <taxon>Agaricomycotina</taxon>
        <taxon>Agaricomycetes</taxon>
        <taxon>Phallomycetidae</taxon>
        <taxon>Geastrales</taxon>
        <taxon>Sphaerobolaceae</taxon>
        <taxon>Sphaerobolus</taxon>
    </lineage>
</organism>
<feature type="domain" description="Fungal calcium binding protein" evidence="1">
    <location>
        <begin position="33"/>
        <end position="83"/>
    </location>
</feature>
<dbReference type="EMBL" id="KN837123">
    <property type="protein sequence ID" value="KIJ43373.1"/>
    <property type="molecule type" value="Genomic_DNA"/>
</dbReference>
<gene>
    <name evidence="2" type="ORF">M422DRAFT_253252</name>
</gene>
<dbReference type="Gene3D" id="1.10.1740.120">
    <property type="match status" value="1"/>
</dbReference>
<dbReference type="InterPro" id="IPR022013">
    <property type="entry name" value="CBP"/>
</dbReference>
<dbReference type="OrthoDB" id="2888971at2759"/>
<name>A0A0C9UK26_SPHS4</name>
<dbReference type="Proteomes" id="UP000054279">
    <property type="component" value="Unassembled WGS sequence"/>
</dbReference>
<sequence>MAFAGPMSLHMVRDCDALCGSLSSLYFGWGAYDEIACALGLGPTGAGCISAAVEVGANPIADASCVAGALKTAVSPPASCSGCGGGLVDDVEGAFDDVKNGIEGLF</sequence>
<protein>
    <submittedName>
        <fullName evidence="2">Unplaced genomic scaffold SPHSTscaffold_48, whole genome shotgun sequence</fullName>
    </submittedName>
</protein>
<accession>A0A0C9UK26</accession>